<evidence type="ECO:0000313" key="1">
    <source>
        <dbReference type="EMBL" id="PRX07407.1"/>
    </source>
</evidence>
<dbReference type="EMBL" id="PVMZ01000042">
    <property type="protein sequence ID" value="PRX07407.1"/>
    <property type="molecule type" value="Genomic_DNA"/>
</dbReference>
<dbReference type="Proteomes" id="UP000239415">
    <property type="component" value="Unassembled WGS sequence"/>
</dbReference>
<gene>
    <name evidence="1" type="ORF">CLV67_14282</name>
</gene>
<evidence type="ECO:0000313" key="2">
    <source>
        <dbReference type="Proteomes" id="UP000239415"/>
    </source>
</evidence>
<reference evidence="1 2" key="1">
    <citation type="submission" date="2018-03" db="EMBL/GenBank/DDBJ databases">
        <title>Genomic Encyclopedia of Archaeal and Bacterial Type Strains, Phase II (KMG-II): from individual species to whole genera.</title>
        <authorList>
            <person name="Goeker M."/>
        </authorList>
    </citation>
    <scope>NUCLEOTIDE SEQUENCE [LARGE SCALE GENOMIC DNA]</scope>
    <source>
        <strain evidence="1 2">DSM 43146</strain>
    </source>
</reference>
<comment type="caution">
    <text evidence="1">The sequence shown here is derived from an EMBL/GenBank/DDBJ whole genome shotgun (WGS) entry which is preliminary data.</text>
</comment>
<keyword evidence="2" id="KW-1185">Reference proteome</keyword>
<dbReference type="AlphaFoldDB" id="A0A2T0JID9"/>
<proteinExistence type="predicted"/>
<accession>A0A2T0JID9</accession>
<protein>
    <submittedName>
        <fullName evidence="1">Uncharacterized protein</fullName>
    </submittedName>
</protein>
<sequence>MTADLFRIIWTGRLSGKTVVSDPLPRDQALAEFDSHLGLRRAASNGLGRFRVMRDADYQQLAVQGGVYRGEAAKKPATVHHGDHVMATSCGLAQDEMPFLDNVSLLISRVTCLRCLNVLCAESVGRSR</sequence>
<organism evidence="1 2">
    <name type="scientific">Actinoplanes italicus</name>
    <dbReference type="NCBI Taxonomy" id="113567"/>
    <lineage>
        <taxon>Bacteria</taxon>
        <taxon>Bacillati</taxon>
        <taxon>Actinomycetota</taxon>
        <taxon>Actinomycetes</taxon>
        <taxon>Micromonosporales</taxon>
        <taxon>Micromonosporaceae</taxon>
        <taxon>Actinoplanes</taxon>
    </lineage>
</organism>
<name>A0A2T0JID9_9ACTN</name>
<dbReference type="RefSeq" id="WP_106330968.1">
    <property type="nucleotide sequence ID" value="NZ_BOMO01000163.1"/>
</dbReference>